<evidence type="ECO:0000313" key="3">
    <source>
        <dbReference type="Proteomes" id="UP000244682"/>
    </source>
</evidence>
<evidence type="ECO:0000259" key="1">
    <source>
        <dbReference type="SMART" id="SM00507"/>
    </source>
</evidence>
<dbReference type="GO" id="GO:0008270">
    <property type="term" value="F:zinc ion binding"/>
    <property type="evidence" value="ECO:0007669"/>
    <property type="project" value="InterPro"/>
</dbReference>
<dbReference type="CDD" id="cd00085">
    <property type="entry name" value="HNHc"/>
    <property type="match status" value="1"/>
</dbReference>
<dbReference type="AlphaFoldDB" id="A0AAU8ZLS5"/>
<dbReference type="Pfam" id="PF01844">
    <property type="entry name" value="HNH"/>
    <property type="match status" value="1"/>
</dbReference>
<dbReference type="Gene3D" id="1.10.30.50">
    <property type="match status" value="1"/>
</dbReference>
<name>A0AAU8ZLS5_MORMO</name>
<dbReference type="RefSeq" id="WP_108655981.1">
    <property type="nucleotide sequence ID" value="NZ_CP028956.1"/>
</dbReference>
<reference evidence="2 3" key="1">
    <citation type="submission" date="2018-04" db="EMBL/GenBank/DDBJ databases">
        <title>Whole genome sequencing of Morganella morganii AR_0133.</title>
        <authorList>
            <person name="Conlan S."/>
            <person name="Thomas P.J."/>
            <person name="Mullikin J."/>
            <person name="Frank K.M."/>
            <person name="Segre J.A."/>
        </authorList>
    </citation>
    <scope>NUCLEOTIDE SEQUENCE [LARGE SCALE GENOMIC DNA]</scope>
    <source>
        <strain evidence="2 3">AR_0133</strain>
    </source>
</reference>
<dbReference type="InterPro" id="IPR003615">
    <property type="entry name" value="HNH_nuc"/>
</dbReference>
<sequence length="285" mass="34303">MALDKVEFEEYKHYESYYFCNVIKNILNDQLSYVRGLNDYYGDGNSAVFNIAFPKWSHFHNFIEFIFDAIYDEFFYNINYYSQLEKHKNYDGRENSWPENFTVHITSFNNIHKSYLQYLKNINVVLSKSTVSEFERFLDVFYRSEEFQEYKEKTTKEVFYILFGNRLILQTYNEMIAEVRRSDWDSAYYDVKFTTKNGYLKRVAIPKWVQKAVYYRDKGRCVFCKKDLTGLINIYNKSNYDHIVPLAIFGINDVSNIQLLCESCNKKKNSNNCESSNDYFPWYII</sequence>
<gene>
    <name evidence="2" type="ORF">AM380_08160</name>
</gene>
<protein>
    <submittedName>
        <fullName evidence="2">HNH endonuclease</fullName>
    </submittedName>
</protein>
<dbReference type="EMBL" id="CP028956">
    <property type="protein sequence ID" value="AWC93601.1"/>
    <property type="molecule type" value="Genomic_DNA"/>
</dbReference>
<dbReference type="GO" id="GO:0004519">
    <property type="term" value="F:endonuclease activity"/>
    <property type="evidence" value="ECO:0007669"/>
    <property type="project" value="UniProtKB-KW"/>
</dbReference>
<dbReference type="GO" id="GO:0003676">
    <property type="term" value="F:nucleic acid binding"/>
    <property type="evidence" value="ECO:0007669"/>
    <property type="project" value="InterPro"/>
</dbReference>
<proteinExistence type="predicted"/>
<keyword evidence="2" id="KW-0255">Endonuclease</keyword>
<dbReference type="SMART" id="SM00507">
    <property type="entry name" value="HNHc"/>
    <property type="match status" value="1"/>
</dbReference>
<keyword evidence="2" id="KW-0540">Nuclease</keyword>
<accession>A0AAU8ZLS5</accession>
<evidence type="ECO:0000313" key="2">
    <source>
        <dbReference type="EMBL" id="AWC93601.1"/>
    </source>
</evidence>
<dbReference type="Proteomes" id="UP000244682">
    <property type="component" value="Chromosome"/>
</dbReference>
<feature type="domain" description="HNH nuclease" evidence="1">
    <location>
        <begin position="208"/>
        <end position="266"/>
    </location>
</feature>
<keyword evidence="2" id="KW-0378">Hydrolase</keyword>
<dbReference type="InterPro" id="IPR002711">
    <property type="entry name" value="HNH"/>
</dbReference>
<organism evidence="2 3">
    <name type="scientific">Morganella morganii</name>
    <name type="common">Proteus morganii</name>
    <dbReference type="NCBI Taxonomy" id="582"/>
    <lineage>
        <taxon>Bacteria</taxon>
        <taxon>Pseudomonadati</taxon>
        <taxon>Pseudomonadota</taxon>
        <taxon>Gammaproteobacteria</taxon>
        <taxon>Enterobacterales</taxon>
        <taxon>Morganellaceae</taxon>
        <taxon>Morganella</taxon>
    </lineage>
</organism>